<dbReference type="SUPFAM" id="SSF53335">
    <property type="entry name" value="S-adenosyl-L-methionine-dependent methyltransferases"/>
    <property type="match status" value="1"/>
</dbReference>
<dbReference type="Gene3D" id="3.40.50.150">
    <property type="entry name" value="Vaccinia Virus protein VP39"/>
    <property type="match status" value="1"/>
</dbReference>
<keyword evidence="3" id="KW-0489">Methyltransferase</keyword>
<dbReference type="Gene3D" id="3.40.50.720">
    <property type="entry name" value="NAD(P)-binding Rossmann-like Domain"/>
    <property type="match status" value="1"/>
</dbReference>
<dbReference type="GO" id="GO:0008168">
    <property type="term" value="F:methyltransferase activity"/>
    <property type="evidence" value="ECO:0007669"/>
    <property type="project" value="UniProtKB-KW"/>
</dbReference>
<name>A0A9D7LME1_9RHOO</name>
<dbReference type="Proteomes" id="UP000808146">
    <property type="component" value="Unassembled WGS sequence"/>
</dbReference>
<keyword evidence="3" id="KW-0808">Transferase</keyword>
<dbReference type="InterPro" id="IPR013630">
    <property type="entry name" value="Methyltransf_Zn-bd_dom_put"/>
</dbReference>
<reference evidence="4" key="1">
    <citation type="journal article" date="2021" name="Nat. Commun.">
        <title>Connecting structure to function with the recovery of over 1000 high-quality metagenome-assembled genomes from activated sludge using long-read sequencing.</title>
        <authorList>
            <person name="Singleton C.M."/>
            <person name="Petriglieri F."/>
            <person name="Kristensen J.M."/>
            <person name="Kirkegaard R.H."/>
            <person name="Michaelsen T.Y."/>
            <person name="Andersen M.H."/>
            <person name="Kondrotaite Z."/>
            <person name="Karst S.M."/>
            <person name="Dueholm M.S."/>
            <person name="Nielsen P.H."/>
            <person name="Albertsen M."/>
        </authorList>
    </citation>
    <scope>NUCLEOTIDE SEQUENCE [LARGE SCALE GENOMIC DNA]</scope>
</reference>
<dbReference type="Pfam" id="PF08421">
    <property type="entry name" value="Methyltransf_13"/>
    <property type="match status" value="1"/>
</dbReference>
<dbReference type="AlphaFoldDB" id="A0A9D7LME1"/>
<dbReference type="InterPro" id="IPR013691">
    <property type="entry name" value="MeTrfase_14"/>
</dbReference>
<dbReference type="EMBL" id="JADKBR010000003">
    <property type="protein sequence ID" value="MBK8889689.1"/>
    <property type="molecule type" value="Genomic_DNA"/>
</dbReference>
<evidence type="ECO:0000259" key="2">
    <source>
        <dbReference type="Pfam" id="PF08484"/>
    </source>
</evidence>
<dbReference type="GO" id="GO:0032259">
    <property type="term" value="P:methylation"/>
    <property type="evidence" value="ECO:0007669"/>
    <property type="project" value="UniProtKB-KW"/>
</dbReference>
<protein>
    <submittedName>
        <fullName evidence="3">Class I SAM-dependent methyltransferase</fullName>
    </submittedName>
</protein>
<dbReference type="InterPro" id="IPR038576">
    <property type="entry name" value="Methyltransf_Zn-bd_dom_put_sf"/>
</dbReference>
<feature type="domain" description="C-methyltransferase" evidence="2">
    <location>
        <begin position="251"/>
        <end position="405"/>
    </location>
</feature>
<sequence length="418" mass="46807">MFKKLEKCRICGNTHLERVLDLGEQMLTGVFPREKGTTVTTGPLNLVKCVGGDGVCGLLQMEHSYDLVEMYGENYGYRSGLNASMVEHLNNKVQRILGLVVLDKGDLVIDIGSNDSTTLQAYPSPGPILVGVDPTGTKFHSYYPPHVQLIPDFFSSALVKRRFPGQKAKVVTSFSMFYDLEDPIDFMRQVFDVLADDGIWVFEQSYMPTMLVTNSYDTVCHEHLEFYALRQIKWMADRVGFRIIDVEFNDINGGSFSVTVAKSHGDSSIVPAVQQILDDECARGLDTLKPYHEFAKRVVKTKRDLLAFIEKAHAEGRTVAVLGASTKGNVLLQYCGLTTKEVECVGEINPDKFGCYTPGTWIPIIEEQKLLAKKPDYMIVLPWHFRKFFISNKKLSGMKLVFPLPEVEVVAGDQLGIL</sequence>
<evidence type="ECO:0000259" key="1">
    <source>
        <dbReference type="Pfam" id="PF08421"/>
    </source>
</evidence>
<organism evidence="3 4">
    <name type="scientific">Candidatus Dechloromonas phosphorivorans</name>
    <dbReference type="NCBI Taxonomy" id="2899244"/>
    <lineage>
        <taxon>Bacteria</taxon>
        <taxon>Pseudomonadati</taxon>
        <taxon>Pseudomonadota</taxon>
        <taxon>Betaproteobacteria</taxon>
        <taxon>Rhodocyclales</taxon>
        <taxon>Azonexaceae</taxon>
        <taxon>Dechloromonas</taxon>
    </lineage>
</organism>
<dbReference type="Pfam" id="PF13489">
    <property type="entry name" value="Methyltransf_23"/>
    <property type="match status" value="1"/>
</dbReference>
<accession>A0A9D7LME1</accession>
<feature type="domain" description="Methyltransferase putative zinc binding" evidence="1">
    <location>
        <begin position="8"/>
        <end position="71"/>
    </location>
</feature>
<dbReference type="Pfam" id="PF08484">
    <property type="entry name" value="Methyltransf_14"/>
    <property type="match status" value="1"/>
</dbReference>
<evidence type="ECO:0000313" key="4">
    <source>
        <dbReference type="Proteomes" id="UP000808146"/>
    </source>
</evidence>
<dbReference type="Gene3D" id="6.10.250.3100">
    <property type="match status" value="1"/>
</dbReference>
<proteinExistence type="predicted"/>
<evidence type="ECO:0000313" key="3">
    <source>
        <dbReference type="EMBL" id="MBK8889689.1"/>
    </source>
</evidence>
<dbReference type="InterPro" id="IPR029063">
    <property type="entry name" value="SAM-dependent_MTases_sf"/>
</dbReference>
<comment type="caution">
    <text evidence="3">The sequence shown here is derived from an EMBL/GenBank/DDBJ whole genome shotgun (WGS) entry which is preliminary data.</text>
</comment>
<dbReference type="Gene3D" id="6.20.50.110">
    <property type="entry name" value="Methyltransferase, zinc-binding domain"/>
    <property type="match status" value="1"/>
</dbReference>
<gene>
    <name evidence="3" type="ORF">IPN75_04475</name>
</gene>